<dbReference type="Proteomes" id="UP000821845">
    <property type="component" value="Chromosome 2"/>
</dbReference>
<keyword evidence="2" id="KW-1185">Reference proteome</keyword>
<reference evidence="1" key="1">
    <citation type="submission" date="2020-05" db="EMBL/GenBank/DDBJ databases">
        <title>Large-scale comparative analyses of tick genomes elucidate their genetic diversity and vector capacities.</title>
        <authorList>
            <person name="Jia N."/>
            <person name="Wang J."/>
            <person name="Shi W."/>
            <person name="Du L."/>
            <person name="Sun Y."/>
            <person name="Zhan W."/>
            <person name="Jiang J."/>
            <person name="Wang Q."/>
            <person name="Zhang B."/>
            <person name="Ji P."/>
            <person name="Sakyi L.B."/>
            <person name="Cui X."/>
            <person name="Yuan T."/>
            <person name="Jiang B."/>
            <person name="Yang W."/>
            <person name="Lam T.T.-Y."/>
            <person name="Chang Q."/>
            <person name="Ding S."/>
            <person name="Wang X."/>
            <person name="Zhu J."/>
            <person name="Ruan X."/>
            <person name="Zhao L."/>
            <person name="Wei J."/>
            <person name="Que T."/>
            <person name="Du C."/>
            <person name="Cheng J."/>
            <person name="Dai P."/>
            <person name="Han X."/>
            <person name="Huang E."/>
            <person name="Gao Y."/>
            <person name="Liu J."/>
            <person name="Shao H."/>
            <person name="Ye R."/>
            <person name="Li L."/>
            <person name="Wei W."/>
            <person name="Wang X."/>
            <person name="Wang C."/>
            <person name="Yang T."/>
            <person name="Huo Q."/>
            <person name="Li W."/>
            <person name="Guo W."/>
            <person name="Chen H."/>
            <person name="Zhou L."/>
            <person name="Ni X."/>
            <person name="Tian J."/>
            <person name="Zhou Y."/>
            <person name="Sheng Y."/>
            <person name="Liu T."/>
            <person name="Pan Y."/>
            <person name="Xia L."/>
            <person name="Li J."/>
            <person name="Zhao F."/>
            <person name="Cao W."/>
        </authorList>
    </citation>
    <scope>NUCLEOTIDE SEQUENCE</scope>
    <source>
        <strain evidence="1">Hyas-2018</strain>
    </source>
</reference>
<protein>
    <submittedName>
        <fullName evidence="1">Uncharacterized protein</fullName>
    </submittedName>
</protein>
<comment type="caution">
    <text evidence="1">The sequence shown here is derived from an EMBL/GenBank/DDBJ whole genome shotgun (WGS) entry which is preliminary data.</text>
</comment>
<accession>A0ACB7T246</accession>
<gene>
    <name evidence="1" type="ORF">HPB50_015340</name>
</gene>
<evidence type="ECO:0000313" key="2">
    <source>
        <dbReference type="Proteomes" id="UP000821845"/>
    </source>
</evidence>
<sequence>MAHFVQHFQNSSTRNDGGSAGGKKSGYPWDDLALLLPRESTLTGPYCGLGVTPTASMAAAANTSNNSSAKPWSRAAHSTILFVVHVPVGEPPNARTYPFIYVVD</sequence>
<organism evidence="1 2">
    <name type="scientific">Hyalomma asiaticum</name>
    <name type="common">Tick</name>
    <dbReference type="NCBI Taxonomy" id="266040"/>
    <lineage>
        <taxon>Eukaryota</taxon>
        <taxon>Metazoa</taxon>
        <taxon>Ecdysozoa</taxon>
        <taxon>Arthropoda</taxon>
        <taxon>Chelicerata</taxon>
        <taxon>Arachnida</taxon>
        <taxon>Acari</taxon>
        <taxon>Parasitiformes</taxon>
        <taxon>Ixodida</taxon>
        <taxon>Ixodoidea</taxon>
        <taxon>Ixodidae</taxon>
        <taxon>Hyalomminae</taxon>
        <taxon>Hyalomma</taxon>
    </lineage>
</organism>
<proteinExistence type="predicted"/>
<name>A0ACB7T246_HYAAI</name>
<dbReference type="EMBL" id="CM023482">
    <property type="protein sequence ID" value="KAH6938979.1"/>
    <property type="molecule type" value="Genomic_DNA"/>
</dbReference>
<evidence type="ECO:0000313" key="1">
    <source>
        <dbReference type="EMBL" id="KAH6938979.1"/>
    </source>
</evidence>